<name>A0A6G9GTM7_9ACTN</name>
<keyword evidence="2" id="KW-0238">DNA-binding</keyword>
<accession>A0A6G9GTM7</accession>
<evidence type="ECO:0000259" key="4">
    <source>
        <dbReference type="Pfam" id="PF00440"/>
    </source>
</evidence>
<dbReference type="Proteomes" id="UP000501179">
    <property type="component" value="Chromosome"/>
</dbReference>
<dbReference type="RefSeq" id="WP_167023789.1">
    <property type="nucleotide sequence ID" value="NZ_CP050177.1"/>
</dbReference>
<dbReference type="KEGG" id="slia:HA039_03905"/>
<dbReference type="PANTHER" id="PTHR47506:SF1">
    <property type="entry name" value="HTH-TYPE TRANSCRIPTIONAL REGULATOR YJDC"/>
    <property type="match status" value="1"/>
</dbReference>
<keyword evidence="1" id="KW-0805">Transcription regulation</keyword>
<sequence>MPRGITAKGLATRQRIVEGAAEVIRTRGVAATGLEDIREATGTSGGQMTHYFPGGKTELLLAVARHEGEQILQEQRPLLDDLTSWTAWLAWADDLVARHERQREHCGLSTLLGQLEPGDLGVRQVLLELFESWGNALEQGIRAMQRAGEMDPGADPREYARALLASVQGGVVMLLATGSSDYFRSALDTWFARLRVG</sequence>
<feature type="domain" description="HTH tetR-type" evidence="4">
    <location>
        <begin position="16"/>
        <end position="63"/>
    </location>
</feature>
<evidence type="ECO:0000256" key="1">
    <source>
        <dbReference type="ARBA" id="ARBA00023015"/>
    </source>
</evidence>
<evidence type="ECO:0000313" key="6">
    <source>
        <dbReference type="EMBL" id="QIQ01550.1"/>
    </source>
</evidence>
<dbReference type="Gene3D" id="1.10.357.10">
    <property type="entry name" value="Tetracycline Repressor, domain 2"/>
    <property type="match status" value="1"/>
</dbReference>
<organism evidence="6 7">
    <name type="scientific">Streptomyces liangshanensis</name>
    <dbReference type="NCBI Taxonomy" id="2717324"/>
    <lineage>
        <taxon>Bacteria</taxon>
        <taxon>Bacillati</taxon>
        <taxon>Actinomycetota</taxon>
        <taxon>Actinomycetes</taxon>
        <taxon>Kitasatosporales</taxon>
        <taxon>Streptomycetaceae</taxon>
        <taxon>Streptomyces</taxon>
    </lineage>
</organism>
<dbReference type="InterPro" id="IPR011075">
    <property type="entry name" value="TetR_C"/>
</dbReference>
<gene>
    <name evidence="6" type="ORF">HA039_03905</name>
</gene>
<keyword evidence="3" id="KW-0804">Transcription</keyword>
<feature type="domain" description="Tetracyclin repressor-like C-terminal" evidence="5">
    <location>
        <begin position="121"/>
        <end position="188"/>
    </location>
</feature>
<evidence type="ECO:0000313" key="7">
    <source>
        <dbReference type="Proteomes" id="UP000501179"/>
    </source>
</evidence>
<dbReference type="AlphaFoldDB" id="A0A6G9GTM7"/>
<dbReference type="Pfam" id="PF00440">
    <property type="entry name" value="TetR_N"/>
    <property type="match status" value="1"/>
</dbReference>
<reference evidence="6 7" key="1">
    <citation type="submission" date="2020-03" db="EMBL/GenBank/DDBJ databases">
        <title>A novel species.</title>
        <authorList>
            <person name="Gao J."/>
        </authorList>
    </citation>
    <scope>NUCLEOTIDE SEQUENCE [LARGE SCALE GENOMIC DNA]</scope>
    <source>
        <strain evidence="6 7">QMT-12</strain>
    </source>
</reference>
<dbReference type="Pfam" id="PF16925">
    <property type="entry name" value="TetR_C_13"/>
    <property type="match status" value="1"/>
</dbReference>
<proteinExistence type="predicted"/>
<dbReference type="PANTHER" id="PTHR47506">
    <property type="entry name" value="TRANSCRIPTIONAL REGULATORY PROTEIN"/>
    <property type="match status" value="1"/>
</dbReference>
<evidence type="ECO:0000256" key="2">
    <source>
        <dbReference type="ARBA" id="ARBA00023125"/>
    </source>
</evidence>
<dbReference type="GO" id="GO:0003677">
    <property type="term" value="F:DNA binding"/>
    <property type="evidence" value="ECO:0007669"/>
    <property type="project" value="UniProtKB-KW"/>
</dbReference>
<keyword evidence="7" id="KW-1185">Reference proteome</keyword>
<dbReference type="InterPro" id="IPR036271">
    <property type="entry name" value="Tet_transcr_reg_TetR-rel_C_sf"/>
</dbReference>
<dbReference type="InterPro" id="IPR001647">
    <property type="entry name" value="HTH_TetR"/>
</dbReference>
<dbReference type="SUPFAM" id="SSF46689">
    <property type="entry name" value="Homeodomain-like"/>
    <property type="match status" value="1"/>
</dbReference>
<protein>
    <submittedName>
        <fullName evidence="6">TetR/AcrR family transcriptional regulator</fullName>
    </submittedName>
</protein>
<dbReference type="SUPFAM" id="SSF48498">
    <property type="entry name" value="Tetracyclin repressor-like, C-terminal domain"/>
    <property type="match status" value="1"/>
</dbReference>
<evidence type="ECO:0000256" key="3">
    <source>
        <dbReference type="ARBA" id="ARBA00023163"/>
    </source>
</evidence>
<evidence type="ECO:0000259" key="5">
    <source>
        <dbReference type="Pfam" id="PF16925"/>
    </source>
</evidence>
<dbReference type="EMBL" id="CP050177">
    <property type="protein sequence ID" value="QIQ01550.1"/>
    <property type="molecule type" value="Genomic_DNA"/>
</dbReference>
<dbReference type="InterPro" id="IPR009057">
    <property type="entry name" value="Homeodomain-like_sf"/>
</dbReference>